<dbReference type="Proteomes" id="UP001144372">
    <property type="component" value="Unassembled WGS sequence"/>
</dbReference>
<comment type="caution">
    <text evidence="2">The sequence shown here is derived from an EMBL/GenBank/DDBJ whole genome shotgun (WGS) entry which is preliminary data.</text>
</comment>
<evidence type="ECO:0000313" key="2">
    <source>
        <dbReference type="EMBL" id="GLI33540.1"/>
    </source>
</evidence>
<dbReference type="AlphaFoldDB" id="A0A9W6D0D2"/>
<dbReference type="InterPro" id="IPR003594">
    <property type="entry name" value="HATPase_dom"/>
</dbReference>
<evidence type="ECO:0000313" key="3">
    <source>
        <dbReference type="Proteomes" id="UP001144372"/>
    </source>
</evidence>
<name>A0A9W6D0D2_9BACT</name>
<organism evidence="2 3">
    <name type="scientific">Desulforhabdus amnigena</name>
    <dbReference type="NCBI Taxonomy" id="40218"/>
    <lineage>
        <taxon>Bacteria</taxon>
        <taxon>Pseudomonadati</taxon>
        <taxon>Thermodesulfobacteriota</taxon>
        <taxon>Syntrophobacteria</taxon>
        <taxon>Syntrophobacterales</taxon>
        <taxon>Syntrophobacteraceae</taxon>
        <taxon>Desulforhabdus</taxon>
    </lineage>
</organism>
<reference evidence="2" key="1">
    <citation type="submission" date="2022-12" db="EMBL/GenBank/DDBJ databases">
        <title>Reference genome sequencing for broad-spectrum identification of bacterial and archaeal isolates by mass spectrometry.</title>
        <authorList>
            <person name="Sekiguchi Y."/>
            <person name="Tourlousse D.M."/>
        </authorList>
    </citation>
    <scope>NUCLEOTIDE SEQUENCE</scope>
    <source>
        <strain evidence="2">ASRB1</strain>
    </source>
</reference>
<dbReference type="SUPFAM" id="SSF55874">
    <property type="entry name" value="ATPase domain of HSP90 chaperone/DNA topoisomerase II/histidine kinase"/>
    <property type="match status" value="1"/>
</dbReference>
<dbReference type="Gene3D" id="3.30.565.10">
    <property type="entry name" value="Histidine kinase-like ATPase, C-terminal domain"/>
    <property type="match status" value="1"/>
</dbReference>
<evidence type="ECO:0000259" key="1">
    <source>
        <dbReference type="Pfam" id="PF02518"/>
    </source>
</evidence>
<feature type="domain" description="Histidine kinase/HSP90-like ATPase" evidence="1">
    <location>
        <begin position="116"/>
        <end position="223"/>
    </location>
</feature>
<protein>
    <recommendedName>
        <fullName evidence="1">Histidine kinase/HSP90-like ATPase domain-containing protein</fullName>
    </recommendedName>
</protein>
<dbReference type="RefSeq" id="WP_281792590.1">
    <property type="nucleotide sequence ID" value="NZ_BSDR01000001.1"/>
</dbReference>
<sequence length="225" mass="26055">MLLEMLIQEHTRLAQMPQTSEWQNDEDRQTLTDKQSRRLNQLNQQVGILGEMLRDFMLLHQIEQSESEVDLRLVVNKLACVFRADPFFKHQVKLDLQLTENLPLVRIFGRHLVPSLVHLIDNALISMRQAPQKQLTIRGYVEDQWICLLFKDSGCGVDPDCKREDLFRLFRSHWPEPLQKSKRDEGHFGFGLYAVQHLLGPYGVKTSLKRDGDGTAVTLRIPPSS</sequence>
<keyword evidence="3" id="KW-1185">Reference proteome</keyword>
<accession>A0A9W6D0D2</accession>
<dbReference type="InterPro" id="IPR036890">
    <property type="entry name" value="HATPase_C_sf"/>
</dbReference>
<dbReference type="Pfam" id="PF02518">
    <property type="entry name" value="HATPase_c"/>
    <property type="match status" value="1"/>
</dbReference>
<proteinExistence type="predicted"/>
<dbReference type="EMBL" id="BSDR01000001">
    <property type="protein sequence ID" value="GLI33540.1"/>
    <property type="molecule type" value="Genomic_DNA"/>
</dbReference>
<gene>
    <name evidence="2" type="ORF">DAMNIGENAA_09730</name>
</gene>